<keyword evidence="4 5" id="KW-0408">Iron</keyword>
<dbReference type="InterPro" id="IPR027450">
    <property type="entry name" value="AlkB-like"/>
</dbReference>
<evidence type="ECO:0000256" key="2">
    <source>
        <dbReference type="ARBA" id="ARBA00022964"/>
    </source>
</evidence>
<evidence type="ECO:0000313" key="9">
    <source>
        <dbReference type="Proteomes" id="UP000242180"/>
    </source>
</evidence>
<dbReference type="GO" id="GO:0005737">
    <property type="term" value="C:cytoplasm"/>
    <property type="evidence" value="ECO:0007669"/>
    <property type="project" value="TreeGrafter"/>
</dbReference>
<evidence type="ECO:0000259" key="7">
    <source>
        <dbReference type="Pfam" id="PF13532"/>
    </source>
</evidence>
<feature type="compositionally biased region" description="Polar residues" evidence="6">
    <location>
        <begin position="27"/>
        <end position="36"/>
    </location>
</feature>
<dbReference type="EMBL" id="MCGN01000001">
    <property type="protein sequence ID" value="ORZ03175.1"/>
    <property type="molecule type" value="Genomic_DNA"/>
</dbReference>
<dbReference type="GO" id="GO:0005634">
    <property type="term" value="C:nucleus"/>
    <property type="evidence" value="ECO:0007669"/>
    <property type="project" value="TreeGrafter"/>
</dbReference>
<feature type="domain" description="Alpha-ketoglutarate-dependent dioxygenase AlkB-like" evidence="7">
    <location>
        <begin position="111"/>
        <end position="270"/>
    </location>
</feature>
<accession>A0A1X2HU99</accession>
<dbReference type="GO" id="GO:0046872">
    <property type="term" value="F:metal ion binding"/>
    <property type="evidence" value="ECO:0007669"/>
    <property type="project" value="UniProtKB-KW"/>
</dbReference>
<dbReference type="InterPro" id="IPR004574">
    <property type="entry name" value="Alkb"/>
</dbReference>
<protein>
    <recommendedName>
        <fullName evidence="7">Alpha-ketoglutarate-dependent dioxygenase AlkB-like domain-containing protein</fullName>
    </recommendedName>
</protein>
<evidence type="ECO:0000313" key="8">
    <source>
        <dbReference type="EMBL" id="ORZ03175.1"/>
    </source>
</evidence>
<gene>
    <name evidence="8" type="ORF">BCR43DRAFT_482868</name>
</gene>
<feature type="compositionally biased region" description="Low complexity" evidence="6">
    <location>
        <begin position="15"/>
        <end position="26"/>
    </location>
</feature>
<dbReference type="GO" id="GO:0051213">
    <property type="term" value="F:dioxygenase activity"/>
    <property type="evidence" value="ECO:0007669"/>
    <property type="project" value="UniProtKB-KW"/>
</dbReference>
<evidence type="ECO:0000256" key="6">
    <source>
        <dbReference type="SAM" id="MobiDB-lite"/>
    </source>
</evidence>
<dbReference type="FunCoup" id="A0A1X2HU99">
    <property type="interactions" value="498"/>
</dbReference>
<dbReference type="InterPro" id="IPR037151">
    <property type="entry name" value="AlkB-like_sf"/>
</dbReference>
<evidence type="ECO:0000256" key="4">
    <source>
        <dbReference type="ARBA" id="ARBA00023004"/>
    </source>
</evidence>
<evidence type="ECO:0000256" key="1">
    <source>
        <dbReference type="ARBA" id="ARBA00022723"/>
    </source>
</evidence>
<keyword evidence="9" id="KW-1185">Reference proteome</keyword>
<keyword evidence="2" id="KW-0223">Dioxygenase</keyword>
<evidence type="ECO:0000256" key="3">
    <source>
        <dbReference type="ARBA" id="ARBA00023002"/>
    </source>
</evidence>
<dbReference type="PANTHER" id="PTHR16557">
    <property type="entry name" value="ALKYLATED DNA REPAIR PROTEIN ALKB-RELATED"/>
    <property type="match status" value="1"/>
</dbReference>
<dbReference type="SUPFAM" id="SSF51197">
    <property type="entry name" value="Clavaminate synthase-like"/>
    <property type="match status" value="1"/>
</dbReference>
<dbReference type="InParanoid" id="A0A1X2HU99"/>
<dbReference type="OrthoDB" id="6614653at2759"/>
<proteinExistence type="predicted"/>
<comment type="cofactor">
    <cofactor evidence="5">
        <name>Fe(2+)</name>
        <dbReference type="ChEBI" id="CHEBI:29033"/>
    </cofactor>
    <text evidence="5">Binds 1 Fe(2+) ion per subunit.</text>
</comment>
<evidence type="ECO:0000256" key="5">
    <source>
        <dbReference type="PIRSR" id="PIRSR604574-2"/>
    </source>
</evidence>
<reference evidence="8 9" key="1">
    <citation type="submission" date="2016-07" db="EMBL/GenBank/DDBJ databases">
        <title>Pervasive Adenine N6-methylation of Active Genes in Fungi.</title>
        <authorList>
            <consortium name="DOE Joint Genome Institute"/>
            <person name="Mondo S.J."/>
            <person name="Dannebaum R.O."/>
            <person name="Kuo R.C."/>
            <person name="Labutti K."/>
            <person name="Haridas S."/>
            <person name="Kuo A."/>
            <person name="Salamov A."/>
            <person name="Ahrendt S.R."/>
            <person name="Lipzen A."/>
            <person name="Sullivan W."/>
            <person name="Andreopoulos W.B."/>
            <person name="Clum A."/>
            <person name="Lindquist E."/>
            <person name="Daum C."/>
            <person name="Ramamoorthy G.K."/>
            <person name="Gryganskyi A."/>
            <person name="Culley D."/>
            <person name="Magnuson J.K."/>
            <person name="James T.Y."/>
            <person name="O'Malley M.A."/>
            <person name="Stajich J.E."/>
            <person name="Spatafora J.W."/>
            <person name="Visel A."/>
            <person name="Grigoriev I.V."/>
        </authorList>
    </citation>
    <scope>NUCLEOTIDE SEQUENCE [LARGE SCALE GENOMIC DNA]</scope>
    <source>
        <strain evidence="8 9">NRRL 2496</strain>
    </source>
</reference>
<keyword evidence="3" id="KW-0560">Oxidoreductase</keyword>
<keyword evidence="1 5" id="KW-0479">Metal-binding</keyword>
<dbReference type="Gene3D" id="2.60.120.590">
    <property type="entry name" value="Alpha-ketoglutarate-dependent dioxygenase AlkB-like"/>
    <property type="match status" value="1"/>
</dbReference>
<dbReference type="AlphaFoldDB" id="A0A1X2HU99"/>
<feature type="binding site" evidence="5">
    <location>
        <position position="257"/>
    </location>
    <ligand>
        <name>Fe cation</name>
        <dbReference type="ChEBI" id="CHEBI:24875"/>
        <note>catalytic</note>
    </ligand>
</feature>
<feature type="region of interest" description="Disordered" evidence="6">
    <location>
        <begin position="1"/>
        <end position="36"/>
    </location>
</feature>
<dbReference type="PANTHER" id="PTHR16557:SF2">
    <property type="entry name" value="NUCLEIC ACID DIOXYGENASE ALKBH1"/>
    <property type="match status" value="1"/>
</dbReference>
<sequence length="271" mass="31534">MAPQFKSKRQQKIWEQQQREAAVQRENPSSFENQSPFRQAERYYKHTMDFSDVFDFHNLEDNIQAIRDEIVEIELTLDLREACPYPLGDPHEVAWIPRRRKAYTLKKCPGLVFIPNPLGAHEQRQLIRQCLTDYARPPNKSNLDPHYFHIPSEGLWQAHISHPTATLTKQSDQSQVPLAHLIPKLRWVTLGYQYNWTTKEYELDQRYPVPQPLADLSETVVRAISGTTNTTPSRPFKAEAGIVNFYQIRDTLQGHVDRSEDSMDAPLVSLR</sequence>
<feature type="binding site" evidence="5">
    <location>
        <position position="255"/>
    </location>
    <ligand>
        <name>Fe cation</name>
        <dbReference type="ChEBI" id="CHEBI:24875"/>
        <note>catalytic</note>
    </ligand>
</feature>
<comment type="caution">
    <text evidence="8">The sequence shown here is derived from an EMBL/GenBank/DDBJ whole genome shotgun (WGS) entry which is preliminary data.</text>
</comment>
<dbReference type="Proteomes" id="UP000242180">
    <property type="component" value="Unassembled WGS sequence"/>
</dbReference>
<name>A0A1X2HU99_SYNRA</name>
<organism evidence="8 9">
    <name type="scientific">Syncephalastrum racemosum</name>
    <name type="common">Filamentous fungus</name>
    <dbReference type="NCBI Taxonomy" id="13706"/>
    <lineage>
        <taxon>Eukaryota</taxon>
        <taxon>Fungi</taxon>
        <taxon>Fungi incertae sedis</taxon>
        <taxon>Mucoromycota</taxon>
        <taxon>Mucoromycotina</taxon>
        <taxon>Mucoromycetes</taxon>
        <taxon>Mucorales</taxon>
        <taxon>Syncephalastraceae</taxon>
        <taxon>Syncephalastrum</taxon>
    </lineage>
</organism>
<feature type="compositionally biased region" description="Basic residues" evidence="6">
    <location>
        <begin position="1"/>
        <end position="11"/>
    </location>
</feature>
<dbReference type="Pfam" id="PF13532">
    <property type="entry name" value="2OG-FeII_Oxy_2"/>
    <property type="match status" value="1"/>
</dbReference>